<evidence type="ECO:0000256" key="5">
    <source>
        <dbReference type="ARBA" id="ARBA00022679"/>
    </source>
</evidence>
<dbReference type="Gene3D" id="1.10.287.130">
    <property type="match status" value="1"/>
</dbReference>
<gene>
    <name evidence="10" type="ORF">ACFSR0_00560</name>
</gene>
<dbReference type="EC" id="2.7.13.3" evidence="3"/>
<dbReference type="SMART" id="SM00387">
    <property type="entry name" value="HATPase_c"/>
    <property type="match status" value="1"/>
</dbReference>
<dbReference type="InterPro" id="IPR003594">
    <property type="entry name" value="HATPase_dom"/>
</dbReference>
<dbReference type="InterPro" id="IPR003661">
    <property type="entry name" value="HisK_dim/P_dom"/>
</dbReference>
<dbReference type="GO" id="GO:0016301">
    <property type="term" value="F:kinase activity"/>
    <property type="evidence" value="ECO:0007669"/>
    <property type="project" value="UniProtKB-KW"/>
</dbReference>
<comment type="catalytic activity">
    <reaction evidence="1">
        <text>ATP + protein L-histidine = ADP + protein N-phospho-L-histidine.</text>
        <dbReference type="EC" id="2.7.13.3"/>
    </reaction>
</comment>
<comment type="subcellular location">
    <subcellularLocation>
        <location evidence="2">Membrane</location>
    </subcellularLocation>
</comment>
<dbReference type="EMBL" id="JBHUMO010000002">
    <property type="protein sequence ID" value="MFD2727934.1"/>
    <property type="molecule type" value="Genomic_DNA"/>
</dbReference>
<evidence type="ECO:0000256" key="7">
    <source>
        <dbReference type="ARBA" id="ARBA00023012"/>
    </source>
</evidence>
<feature type="domain" description="Histidine kinase" evidence="9">
    <location>
        <begin position="240"/>
        <end position="450"/>
    </location>
</feature>
<dbReference type="InterPro" id="IPR050351">
    <property type="entry name" value="BphY/WalK/GraS-like"/>
</dbReference>
<evidence type="ECO:0000259" key="9">
    <source>
        <dbReference type="PROSITE" id="PS50109"/>
    </source>
</evidence>
<evidence type="ECO:0000256" key="6">
    <source>
        <dbReference type="ARBA" id="ARBA00022777"/>
    </source>
</evidence>
<dbReference type="InterPro" id="IPR036890">
    <property type="entry name" value="HATPase_C_sf"/>
</dbReference>
<dbReference type="RefSeq" id="WP_379978852.1">
    <property type="nucleotide sequence ID" value="NZ_JBHUMO010000002.1"/>
</dbReference>
<reference evidence="11" key="1">
    <citation type="journal article" date="2019" name="Int. J. Syst. Evol. Microbiol.">
        <title>The Global Catalogue of Microorganisms (GCM) 10K type strain sequencing project: providing services to taxonomists for standard genome sequencing and annotation.</title>
        <authorList>
            <consortium name="The Broad Institute Genomics Platform"/>
            <consortium name="The Broad Institute Genome Sequencing Center for Infectious Disease"/>
            <person name="Wu L."/>
            <person name="Ma J."/>
        </authorList>
    </citation>
    <scope>NUCLEOTIDE SEQUENCE [LARGE SCALE GENOMIC DNA]</scope>
    <source>
        <strain evidence="11">TISTR 932</strain>
    </source>
</reference>
<keyword evidence="8" id="KW-0812">Transmembrane</keyword>
<sequence length="458" mass="52291">METHRRKVSLSYLLIRFGIMNLMTAGLVLFCWFASMTILQSRGVIHYANYSEQAVNQFIEQQKMKDAFSNKGLPQTITYALFNRDGMIKQTNADKKQRERLIESYRQLDTTTTGTASYTYPNQTTVIFQYDYRIQYVNQTMQQYFPRYEYLSIGLCLLILVSTLFFSMRNLRKKIVQNLAHFAQFSENIARQTLDFEPIHSEINEFDDALQTMDTMRKTLAASLRSQWLAEQRRQLEMVALAHDLKTPLTLIKGYTALLLEDSLSVEQQNCVQIIEKNSNHAKDYVDLMLTASVGVDERSERVPVSALTNKFATKAKEMSTLITTNQTINESQGLVCVVKYDRLLRMFTNIVRNAIEHTPNEGKIFVSFAIKDQTTFQIEVVDGGDGFSAAALQHACERFWREDCARKSDGHTGIGLWFANEVVTEHQGKLMVTNSAVGGKVCIELPCVKTPMNGQLT</sequence>
<dbReference type="InterPro" id="IPR005467">
    <property type="entry name" value="His_kinase_dom"/>
</dbReference>
<keyword evidence="4" id="KW-0597">Phosphoprotein</keyword>
<evidence type="ECO:0000256" key="1">
    <source>
        <dbReference type="ARBA" id="ARBA00000085"/>
    </source>
</evidence>
<dbReference type="CDD" id="cd00082">
    <property type="entry name" value="HisKA"/>
    <property type="match status" value="1"/>
</dbReference>
<dbReference type="SMART" id="SM00388">
    <property type="entry name" value="HisKA"/>
    <property type="match status" value="1"/>
</dbReference>
<dbReference type="InterPro" id="IPR036097">
    <property type="entry name" value="HisK_dim/P_sf"/>
</dbReference>
<dbReference type="InterPro" id="IPR008358">
    <property type="entry name" value="Sig_transdc_His_kin/Pase_MprB"/>
</dbReference>
<dbReference type="SUPFAM" id="SSF55874">
    <property type="entry name" value="ATPase domain of HSP90 chaperone/DNA topoisomerase II/histidine kinase"/>
    <property type="match status" value="1"/>
</dbReference>
<name>A0ABW5TGE8_9ENTE</name>
<evidence type="ECO:0000256" key="2">
    <source>
        <dbReference type="ARBA" id="ARBA00004370"/>
    </source>
</evidence>
<dbReference type="SUPFAM" id="SSF47384">
    <property type="entry name" value="Homodimeric domain of signal transducing histidine kinase"/>
    <property type="match status" value="1"/>
</dbReference>
<proteinExistence type="predicted"/>
<feature type="transmembrane region" description="Helical" evidence="8">
    <location>
        <begin position="12"/>
        <end position="35"/>
    </location>
</feature>
<dbReference type="Pfam" id="PF02518">
    <property type="entry name" value="HATPase_c"/>
    <property type="match status" value="1"/>
</dbReference>
<dbReference type="PROSITE" id="PS50109">
    <property type="entry name" value="HIS_KIN"/>
    <property type="match status" value="1"/>
</dbReference>
<evidence type="ECO:0000313" key="10">
    <source>
        <dbReference type="EMBL" id="MFD2727934.1"/>
    </source>
</evidence>
<keyword evidence="6 10" id="KW-0418">Kinase</keyword>
<dbReference type="PANTHER" id="PTHR45453">
    <property type="entry name" value="PHOSPHATE REGULON SENSOR PROTEIN PHOR"/>
    <property type="match status" value="1"/>
</dbReference>
<keyword evidence="5" id="KW-0808">Transferase</keyword>
<evidence type="ECO:0000313" key="11">
    <source>
        <dbReference type="Proteomes" id="UP001597427"/>
    </source>
</evidence>
<comment type="caution">
    <text evidence="10">The sequence shown here is derived from an EMBL/GenBank/DDBJ whole genome shotgun (WGS) entry which is preliminary data.</text>
</comment>
<protein>
    <recommendedName>
        <fullName evidence="3">histidine kinase</fullName>
        <ecNumber evidence="3">2.7.13.3</ecNumber>
    </recommendedName>
</protein>
<accession>A0ABW5TGE8</accession>
<evidence type="ECO:0000256" key="8">
    <source>
        <dbReference type="SAM" id="Phobius"/>
    </source>
</evidence>
<feature type="transmembrane region" description="Helical" evidence="8">
    <location>
        <begin position="150"/>
        <end position="168"/>
    </location>
</feature>
<keyword evidence="11" id="KW-1185">Reference proteome</keyword>
<dbReference type="PANTHER" id="PTHR45453:SF1">
    <property type="entry name" value="PHOSPHATE REGULON SENSOR PROTEIN PHOR"/>
    <property type="match status" value="1"/>
</dbReference>
<dbReference type="Pfam" id="PF00512">
    <property type="entry name" value="HisKA"/>
    <property type="match status" value="1"/>
</dbReference>
<organism evidence="10 11">
    <name type="scientific">Enterococcus camelliae</name>
    <dbReference type="NCBI Taxonomy" id="453959"/>
    <lineage>
        <taxon>Bacteria</taxon>
        <taxon>Bacillati</taxon>
        <taxon>Bacillota</taxon>
        <taxon>Bacilli</taxon>
        <taxon>Lactobacillales</taxon>
        <taxon>Enterococcaceae</taxon>
        <taxon>Enterococcus</taxon>
    </lineage>
</organism>
<keyword evidence="8" id="KW-0472">Membrane</keyword>
<dbReference type="Proteomes" id="UP001597427">
    <property type="component" value="Unassembled WGS sequence"/>
</dbReference>
<dbReference type="PRINTS" id="PR01780">
    <property type="entry name" value="LANTIREGPROT"/>
</dbReference>
<evidence type="ECO:0000256" key="3">
    <source>
        <dbReference type="ARBA" id="ARBA00012438"/>
    </source>
</evidence>
<keyword evidence="7" id="KW-0902">Two-component regulatory system</keyword>
<dbReference type="Gene3D" id="3.30.565.10">
    <property type="entry name" value="Histidine kinase-like ATPase, C-terminal domain"/>
    <property type="match status" value="1"/>
</dbReference>
<keyword evidence="8" id="KW-1133">Transmembrane helix</keyword>
<evidence type="ECO:0000256" key="4">
    <source>
        <dbReference type="ARBA" id="ARBA00022553"/>
    </source>
</evidence>